<dbReference type="SUPFAM" id="SSF54631">
    <property type="entry name" value="CBS-domain pair"/>
    <property type="match status" value="1"/>
</dbReference>
<gene>
    <name evidence="4" type="ORF">AGRI_06082</name>
</gene>
<reference evidence="4 5" key="1">
    <citation type="journal article" date="2012" name="J. Bacteriol.">
        <title>Genome Sequence of Pectin-Degrading Alishewanella agri, Isolated from Landfill Soil.</title>
        <authorList>
            <person name="Kim J."/>
            <person name="Jung J."/>
            <person name="Sung J.S."/>
            <person name="Chun J."/>
            <person name="Park W."/>
        </authorList>
    </citation>
    <scope>NUCLEOTIDE SEQUENCE [LARGE SCALE GENOMIC DNA]</scope>
    <source>
        <strain evidence="4 5">BL06</strain>
    </source>
</reference>
<comment type="caution">
    <text evidence="4">The sequence shown here is derived from an EMBL/GenBank/DDBJ whole genome shotgun (WGS) entry which is preliminary data.</text>
</comment>
<dbReference type="PANTHER" id="PTHR43080">
    <property type="entry name" value="CBS DOMAIN-CONTAINING PROTEIN CBSX3, MITOCHONDRIAL"/>
    <property type="match status" value="1"/>
</dbReference>
<feature type="domain" description="CBS" evidence="3">
    <location>
        <begin position="84"/>
        <end position="143"/>
    </location>
</feature>
<dbReference type="Gene3D" id="3.10.580.10">
    <property type="entry name" value="CBS-domain"/>
    <property type="match status" value="2"/>
</dbReference>
<dbReference type="RefSeq" id="WP_008984124.1">
    <property type="nucleotide sequence ID" value="NZ_AKKU01000011.1"/>
</dbReference>
<dbReference type="STRING" id="1195246.AGRI_06082"/>
<evidence type="ECO:0000256" key="1">
    <source>
        <dbReference type="ARBA" id="ARBA00023122"/>
    </source>
</evidence>
<sequence>MSLLAIMTPRTRLLTTSGDANLASLRSVFSQARFQHVPVVDSMDRVVGIVSVKDYFKELSPLMEAAGEQAIGLMMRTRKVHQVMSTPVITVLPDTSVRQAASLLVENNISCLLVADPQQRLLGLVSWKDLMKAALLAKPGKPAQPPP</sequence>
<dbReference type="PROSITE" id="PS51371">
    <property type="entry name" value="CBS"/>
    <property type="match status" value="2"/>
</dbReference>
<protein>
    <submittedName>
        <fullName evidence="4">CBS domain containing protein</fullName>
    </submittedName>
</protein>
<dbReference type="SMART" id="SM00116">
    <property type="entry name" value="CBS"/>
    <property type="match status" value="2"/>
</dbReference>
<dbReference type="AlphaFoldDB" id="I8UCE0"/>
<accession>I8UCE0</accession>
<proteinExistence type="predicted"/>
<name>I8UCE0_9ALTE</name>
<dbReference type="Proteomes" id="UP000035062">
    <property type="component" value="Unassembled WGS sequence"/>
</dbReference>
<evidence type="ECO:0000256" key="2">
    <source>
        <dbReference type="PROSITE-ProRule" id="PRU00703"/>
    </source>
</evidence>
<keyword evidence="1 2" id="KW-0129">CBS domain</keyword>
<dbReference type="eggNOG" id="COG3448">
    <property type="taxonomic scope" value="Bacteria"/>
</dbReference>
<dbReference type="Pfam" id="PF00571">
    <property type="entry name" value="CBS"/>
    <property type="match status" value="2"/>
</dbReference>
<evidence type="ECO:0000313" key="4">
    <source>
        <dbReference type="EMBL" id="EIW89648.1"/>
    </source>
</evidence>
<evidence type="ECO:0000259" key="3">
    <source>
        <dbReference type="PROSITE" id="PS51371"/>
    </source>
</evidence>
<dbReference type="PANTHER" id="PTHR43080:SF2">
    <property type="entry name" value="CBS DOMAIN-CONTAINING PROTEIN"/>
    <property type="match status" value="1"/>
</dbReference>
<dbReference type="InterPro" id="IPR051257">
    <property type="entry name" value="Diverse_CBS-Domain"/>
</dbReference>
<dbReference type="PATRIC" id="fig|1195246.3.peg.1202"/>
<organism evidence="4 5">
    <name type="scientific">Alishewanella agri BL06</name>
    <dbReference type="NCBI Taxonomy" id="1195246"/>
    <lineage>
        <taxon>Bacteria</taxon>
        <taxon>Pseudomonadati</taxon>
        <taxon>Pseudomonadota</taxon>
        <taxon>Gammaproteobacteria</taxon>
        <taxon>Alteromonadales</taxon>
        <taxon>Alteromonadaceae</taxon>
        <taxon>Alishewanella</taxon>
    </lineage>
</organism>
<feature type="domain" description="CBS" evidence="3">
    <location>
        <begin position="7"/>
        <end position="67"/>
    </location>
</feature>
<dbReference type="EMBL" id="AKKU01000011">
    <property type="protein sequence ID" value="EIW89648.1"/>
    <property type="molecule type" value="Genomic_DNA"/>
</dbReference>
<evidence type="ECO:0000313" key="5">
    <source>
        <dbReference type="Proteomes" id="UP000035062"/>
    </source>
</evidence>
<dbReference type="InterPro" id="IPR000644">
    <property type="entry name" value="CBS_dom"/>
</dbReference>
<keyword evidence="5" id="KW-1185">Reference proteome</keyword>
<dbReference type="InterPro" id="IPR046342">
    <property type="entry name" value="CBS_dom_sf"/>
</dbReference>